<accession>A0AAE0XPT2</accession>
<evidence type="ECO:0000313" key="2">
    <source>
        <dbReference type="EMBL" id="KAK3702248.1"/>
    </source>
</evidence>
<dbReference type="AlphaFoldDB" id="A0AAE0XPT2"/>
<comment type="caution">
    <text evidence="2">The sequence shown here is derived from an EMBL/GenBank/DDBJ whole genome shotgun (WGS) entry which is preliminary data.</text>
</comment>
<dbReference type="EMBL" id="JAWDGP010007860">
    <property type="protein sequence ID" value="KAK3702248.1"/>
    <property type="molecule type" value="Genomic_DNA"/>
</dbReference>
<reference evidence="2" key="1">
    <citation type="journal article" date="2023" name="G3 (Bethesda)">
        <title>A reference genome for the long-term kleptoplast-retaining sea slug Elysia crispata morphotype clarki.</title>
        <authorList>
            <person name="Eastman K.E."/>
            <person name="Pendleton A.L."/>
            <person name="Shaikh M.A."/>
            <person name="Suttiyut T."/>
            <person name="Ogas R."/>
            <person name="Tomko P."/>
            <person name="Gavelis G."/>
            <person name="Widhalm J.R."/>
            <person name="Wisecaver J.H."/>
        </authorList>
    </citation>
    <scope>NUCLEOTIDE SEQUENCE</scope>
    <source>
        <strain evidence="2">ECLA1</strain>
    </source>
</reference>
<dbReference type="Proteomes" id="UP001283361">
    <property type="component" value="Unassembled WGS sequence"/>
</dbReference>
<feature type="region of interest" description="Disordered" evidence="1">
    <location>
        <begin position="66"/>
        <end position="85"/>
    </location>
</feature>
<sequence length="85" mass="9344">MPNKHKLSNGTLLDGLACLTGKVFIPAIGWKDSARGSVNSRECARMYETNEYWALVLKLKSADTSYSSRSCSTSSREHSRAVCTV</sequence>
<protein>
    <submittedName>
        <fullName evidence="2">Uncharacterized protein</fullName>
    </submittedName>
</protein>
<name>A0AAE0XPT2_9GAST</name>
<proteinExistence type="predicted"/>
<evidence type="ECO:0000256" key="1">
    <source>
        <dbReference type="SAM" id="MobiDB-lite"/>
    </source>
</evidence>
<organism evidence="2 3">
    <name type="scientific">Elysia crispata</name>
    <name type="common">lettuce slug</name>
    <dbReference type="NCBI Taxonomy" id="231223"/>
    <lineage>
        <taxon>Eukaryota</taxon>
        <taxon>Metazoa</taxon>
        <taxon>Spiralia</taxon>
        <taxon>Lophotrochozoa</taxon>
        <taxon>Mollusca</taxon>
        <taxon>Gastropoda</taxon>
        <taxon>Heterobranchia</taxon>
        <taxon>Euthyneura</taxon>
        <taxon>Panpulmonata</taxon>
        <taxon>Sacoglossa</taxon>
        <taxon>Placobranchoidea</taxon>
        <taxon>Plakobranchidae</taxon>
        <taxon>Elysia</taxon>
    </lineage>
</organism>
<evidence type="ECO:0000313" key="3">
    <source>
        <dbReference type="Proteomes" id="UP001283361"/>
    </source>
</evidence>
<keyword evidence="3" id="KW-1185">Reference proteome</keyword>
<feature type="compositionally biased region" description="Basic and acidic residues" evidence="1">
    <location>
        <begin position="75"/>
        <end position="85"/>
    </location>
</feature>
<gene>
    <name evidence="2" type="ORF">RRG08_048111</name>
</gene>